<feature type="domain" description="Ribbon-helix-helix protein CopG" evidence="1">
    <location>
        <begin position="2"/>
        <end position="39"/>
    </location>
</feature>
<keyword evidence="3" id="KW-1185">Reference proteome</keyword>
<organism evidence="2 3">
    <name type="scientific">Dactylosporangium sucinum</name>
    <dbReference type="NCBI Taxonomy" id="1424081"/>
    <lineage>
        <taxon>Bacteria</taxon>
        <taxon>Bacillati</taxon>
        <taxon>Actinomycetota</taxon>
        <taxon>Actinomycetes</taxon>
        <taxon>Micromonosporales</taxon>
        <taxon>Micromonosporaceae</taxon>
        <taxon>Dactylosporangium</taxon>
    </lineage>
</organism>
<dbReference type="InterPro" id="IPR010985">
    <property type="entry name" value="Ribbon_hlx_hlx"/>
</dbReference>
<accession>A0A917UA37</accession>
<proteinExistence type="predicted"/>
<evidence type="ECO:0000313" key="2">
    <source>
        <dbReference type="EMBL" id="GGM63837.1"/>
    </source>
</evidence>
<dbReference type="GO" id="GO:0006355">
    <property type="term" value="P:regulation of DNA-templated transcription"/>
    <property type="evidence" value="ECO:0007669"/>
    <property type="project" value="InterPro"/>
</dbReference>
<gene>
    <name evidence="2" type="ORF">GCM10007977_076740</name>
</gene>
<dbReference type="EMBL" id="BMPI01000049">
    <property type="protein sequence ID" value="GGM63837.1"/>
    <property type="molecule type" value="Genomic_DNA"/>
</dbReference>
<dbReference type="SUPFAM" id="SSF47598">
    <property type="entry name" value="Ribbon-helix-helix"/>
    <property type="match status" value="1"/>
</dbReference>
<reference evidence="2" key="2">
    <citation type="submission" date="2020-09" db="EMBL/GenBank/DDBJ databases">
        <authorList>
            <person name="Sun Q."/>
            <person name="Ohkuma M."/>
        </authorList>
    </citation>
    <scope>NUCLEOTIDE SEQUENCE</scope>
    <source>
        <strain evidence="2">JCM 19831</strain>
    </source>
</reference>
<protein>
    <recommendedName>
        <fullName evidence="1">Ribbon-helix-helix protein CopG domain-containing protein</fullName>
    </recommendedName>
</protein>
<dbReference type="AlphaFoldDB" id="A0A917UA37"/>
<comment type="caution">
    <text evidence="2">The sequence shown here is derived from an EMBL/GenBank/DDBJ whole genome shotgun (WGS) entry which is preliminary data.</text>
</comment>
<dbReference type="CDD" id="cd22231">
    <property type="entry name" value="RHH_NikR_HicB-like"/>
    <property type="match status" value="1"/>
</dbReference>
<evidence type="ECO:0000259" key="1">
    <source>
        <dbReference type="Pfam" id="PF01402"/>
    </source>
</evidence>
<dbReference type="Proteomes" id="UP000642070">
    <property type="component" value="Unassembled WGS sequence"/>
</dbReference>
<reference evidence="2" key="1">
    <citation type="journal article" date="2014" name="Int. J. Syst. Evol. Microbiol.">
        <title>Complete genome sequence of Corynebacterium casei LMG S-19264T (=DSM 44701T), isolated from a smear-ripened cheese.</title>
        <authorList>
            <consortium name="US DOE Joint Genome Institute (JGI-PGF)"/>
            <person name="Walter F."/>
            <person name="Albersmeier A."/>
            <person name="Kalinowski J."/>
            <person name="Ruckert C."/>
        </authorList>
    </citation>
    <scope>NUCLEOTIDE SEQUENCE</scope>
    <source>
        <strain evidence="2">JCM 19831</strain>
    </source>
</reference>
<sequence length="71" mass="7971">MKVSVSLPEDDINFVDHYARDRGTTRSAVMHEAVQMLRRRDLAMDYAAANDEWATSGEADVWEAVTGDGLR</sequence>
<dbReference type="Pfam" id="PF01402">
    <property type="entry name" value="RHH_1"/>
    <property type="match status" value="1"/>
</dbReference>
<dbReference type="RefSeq" id="WP_190254952.1">
    <property type="nucleotide sequence ID" value="NZ_BMPI01000049.1"/>
</dbReference>
<dbReference type="InterPro" id="IPR002145">
    <property type="entry name" value="CopG"/>
</dbReference>
<evidence type="ECO:0000313" key="3">
    <source>
        <dbReference type="Proteomes" id="UP000642070"/>
    </source>
</evidence>
<name>A0A917UA37_9ACTN</name>